<proteinExistence type="predicted"/>
<evidence type="ECO:0000313" key="2">
    <source>
        <dbReference type="Proteomes" id="UP000276133"/>
    </source>
</evidence>
<accession>A0A3M7TA67</accession>
<name>A0A3M7TA67_BRAPC</name>
<protein>
    <submittedName>
        <fullName evidence="1">Uncharacterized protein</fullName>
    </submittedName>
</protein>
<evidence type="ECO:0000313" key="1">
    <source>
        <dbReference type="EMBL" id="RNA44720.1"/>
    </source>
</evidence>
<gene>
    <name evidence="1" type="ORF">BpHYR1_028673</name>
</gene>
<organism evidence="1 2">
    <name type="scientific">Brachionus plicatilis</name>
    <name type="common">Marine rotifer</name>
    <name type="synonym">Brachionus muelleri</name>
    <dbReference type="NCBI Taxonomy" id="10195"/>
    <lineage>
        <taxon>Eukaryota</taxon>
        <taxon>Metazoa</taxon>
        <taxon>Spiralia</taxon>
        <taxon>Gnathifera</taxon>
        <taxon>Rotifera</taxon>
        <taxon>Eurotatoria</taxon>
        <taxon>Monogononta</taxon>
        <taxon>Pseudotrocha</taxon>
        <taxon>Ploima</taxon>
        <taxon>Brachionidae</taxon>
        <taxon>Brachionus</taxon>
    </lineage>
</organism>
<reference evidence="1 2" key="1">
    <citation type="journal article" date="2018" name="Sci. Rep.">
        <title>Genomic signatures of local adaptation to the degree of environmental predictability in rotifers.</title>
        <authorList>
            <person name="Franch-Gras L."/>
            <person name="Hahn C."/>
            <person name="Garcia-Roger E.M."/>
            <person name="Carmona M.J."/>
            <person name="Serra M."/>
            <person name="Gomez A."/>
        </authorList>
    </citation>
    <scope>NUCLEOTIDE SEQUENCE [LARGE SCALE GENOMIC DNA]</scope>
    <source>
        <strain evidence="1">HYR1</strain>
    </source>
</reference>
<sequence>MIRTAVGIFSRSIDLLWGEQNAEILKTIRLEIFKESFRIFLTGKFPLFSSTSIVNNSNSISKLYKLKKLTIS</sequence>
<dbReference type="EMBL" id="REGN01000062">
    <property type="protein sequence ID" value="RNA44720.1"/>
    <property type="molecule type" value="Genomic_DNA"/>
</dbReference>
<keyword evidence="2" id="KW-1185">Reference proteome</keyword>
<dbReference type="Proteomes" id="UP000276133">
    <property type="component" value="Unassembled WGS sequence"/>
</dbReference>
<comment type="caution">
    <text evidence="1">The sequence shown here is derived from an EMBL/GenBank/DDBJ whole genome shotgun (WGS) entry which is preliminary data.</text>
</comment>
<dbReference type="AlphaFoldDB" id="A0A3M7TA67"/>